<evidence type="ECO:0000313" key="3">
    <source>
        <dbReference type="Proteomes" id="UP001157167"/>
    </source>
</evidence>
<evidence type="ECO:0008006" key="4">
    <source>
        <dbReference type="Google" id="ProtNLM"/>
    </source>
</evidence>
<keyword evidence="1" id="KW-0472">Membrane</keyword>
<feature type="transmembrane region" description="Helical" evidence="1">
    <location>
        <begin position="175"/>
        <end position="204"/>
    </location>
</feature>
<keyword evidence="1" id="KW-0812">Transmembrane</keyword>
<dbReference type="Proteomes" id="UP001157167">
    <property type="component" value="Unassembled WGS sequence"/>
</dbReference>
<dbReference type="RefSeq" id="WP_284187395.1">
    <property type="nucleotide sequence ID" value="NZ_BSPX01000017.1"/>
</dbReference>
<feature type="transmembrane region" description="Helical" evidence="1">
    <location>
        <begin position="265"/>
        <end position="284"/>
    </location>
</feature>
<evidence type="ECO:0000256" key="1">
    <source>
        <dbReference type="SAM" id="Phobius"/>
    </source>
</evidence>
<proteinExistence type="predicted"/>
<keyword evidence="1" id="KW-1133">Transmembrane helix</keyword>
<dbReference type="InterPro" id="IPR008523">
    <property type="entry name" value="DUF805"/>
</dbReference>
<name>A0ABQ6F9P4_9RHOO</name>
<dbReference type="Pfam" id="PF05656">
    <property type="entry name" value="DUF805"/>
    <property type="match status" value="1"/>
</dbReference>
<accession>A0ABQ6F9P4</accession>
<sequence>MEPVHNIVFFGETLPGYDRSVARIQLQTLLGCSHQTIHQVFSGQRVRLRKGLSAVEAQRYELRLKGIGLKVAIDPPLPPDMLDKRLSAARDDTTRSSASGLPQVVCPACGETQSLRTVCRACSINMPGFLAAQAAKSANAAQPQGAMDKTVPVASEFLGVGLNGRFGRGLMFQSFLVGLTAINLGLIALFTLGSMPLCLLAGFAGGFFKIRALIRRSHDLDWRGWVWLAQLVPVLGLYFTFKLAFWPGRADANEWGPHRRTSVPAFLLALAAYLGSLGYLAHVAPADAPLLPSDDAGAVFTRGAAPAAPGRAAG</sequence>
<feature type="transmembrane region" description="Helical" evidence="1">
    <location>
        <begin position="224"/>
        <end position="245"/>
    </location>
</feature>
<organism evidence="2 3">
    <name type="scientific">Zoogloea oryzae</name>
    <dbReference type="NCBI Taxonomy" id="310767"/>
    <lineage>
        <taxon>Bacteria</taxon>
        <taxon>Pseudomonadati</taxon>
        <taxon>Pseudomonadota</taxon>
        <taxon>Betaproteobacteria</taxon>
        <taxon>Rhodocyclales</taxon>
        <taxon>Zoogloeaceae</taxon>
        <taxon>Zoogloea</taxon>
    </lineage>
</organism>
<gene>
    <name evidence="2" type="ORF">GCM10007933_14750</name>
</gene>
<reference evidence="3" key="1">
    <citation type="journal article" date="2019" name="Int. J. Syst. Evol. Microbiol.">
        <title>The Global Catalogue of Microorganisms (GCM) 10K type strain sequencing project: providing services to taxonomists for standard genome sequencing and annotation.</title>
        <authorList>
            <consortium name="The Broad Institute Genomics Platform"/>
            <consortium name="The Broad Institute Genome Sequencing Center for Infectious Disease"/>
            <person name="Wu L."/>
            <person name="Ma J."/>
        </authorList>
    </citation>
    <scope>NUCLEOTIDE SEQUENCE [LARGE SCALE GENOMIC DNA]</scope>
    <source>
        <strain evidence="3">NBRC 102407</strain>
    </source>
</reference>
<dbReference type="EMBL" id="BSPX01000017">
    <property type="protein sequence ID" value="GLT22019.1"/>
    <property type="molecule type" value="Genomic_DNA"/>
</dbReference>
<protein>
    <recommendedName>
        <fullName evidence="4">DUF805 domain-containing protein</fullName>
    </recommendedName>
</protein>
<keyword evidence="3" id="KW-1185">Reference proteome</keyword>
<evidence type="ECO:0000313" key="2">
    <source>
        <dbReference type="EMBL" id="GLT22019.1"/>
    </source>
</evidence>
<comment type="caution">
    <text evidence="2">The sequence shown here is derived from an EMBL/GenBank/DDBJ whole genome shotgun (WGS) entry which is preliminary data.</text>
</comment>